<comment type="caution">
    <text evidence="12">The sequence shown here is derived from an EMBL/GenBank/DDBJ whole genome shotgun (WGS) entry which is preliminary data.</text>
</comment>
<keyword evidence="13" id="KW-1185">Reference proteome</keyword>
<comment type="subcellular location">
    <subcellularLocation>
        <location evidence="1">Membrane</location>
    </subcellularLocation>
</comment>
<dbReference type="Pfam" id="PF01825">
    <property type="entry name" value="GPS"/>
    <property type="match status" value="1"/>
</dbReference>
<keyword evidence="3 9" id="KW-0812">Transmembrane</keyword>
<dbReference type="SMART" id="SM00303">
    <property type="entry name" value="GPS"/>
    <property type="match status" value="1"/>
</dbReference>
<dbReference type="AlphaFoldDB" id="A0A2P6NL47"/>
<dbReference type="STRING" id="1890364.A0A2P6NL47"/>
<evidence type="ECO:0000259" key="10">
    <source>
        <dbReference type="PROSITE" id="PS50011"/>
    </source>
</evidence>
<evidence type="ECO:0000256" key="3">
    <source>
        <dbReference type="ARBA" id="ARBA00022692"/>
    </source>
</evidence>
<protein>
    <submittedName>
        <fullName evidence="12">Ephrin type-A receptor 10-like</fullName>
    </submittedName>
</protein>
<evidence type="ECO:0000256" key="9">
    <source>
        <dbReference type="SAM" id="Phobius"/>
    </source>
</evidence>
<dbReference type="InterPro" id="IPR001245">
    <property type="entry name" value="Ser-Thr/Tyr_kinase_cat_dom"/>
</dbReference>
<accession>A0A2P6NL47</accession>
<dbReference type="PROSITE" id="PS50011">
    <property type="entry name" value="PROTEIN_KINASE_DOM"/>
    <property type="match status" value="1"/>
</dbReference>
<evidence type="ECO:0000256" key="5">
    <source>
        <dbReference type="ARBA" id="ARBA00022989"/>
    </source>
</evidence>
<keyword evidence="7" id="KW-1015">Disulfide bond</keyword>
<gene>
    <name evidence="12" type="ORF">PROFUN_07882</name>
</gene>
<dbReference type="Gene3D" id="3.80.10.10">
    <property type="entry name" value="Ribonuclease Inhibitor"/>
    <property type="match status" value="1"/>
</dbReference>
<evidence type="ECO:0000259" key="11">
    <source>
        <dbReference type="PROSITE" id="PS50221"/>
    </source>
</evidence>
<proteinExistence type="predicted"/>
<dbReference type="PROSITE" id="PS50221">
    <property type="entry name" value="GAIN_B"/>
    <property type="match status" value="1"/>
</dbReference>
<dbReference type="InterPro" id="IPR046959">
    <property type="entry name" value="PRK1-6/SRF4-like"/>
</dbReference>
<dbReference type="SUPFAM" id="SSF56112">
    <property type="entry name" value="Protein kinase-like (PK-like)"/>
    <property type="match status" value="1"/>
</dbReference>
<feature type="compositionally biased region" description="Basic and acidic residues" evidence="8">
    <location>
        <begin position="414"/>
        <end position="423"/>
    </location>
</feature>
<name>A0A2P6NL47_9EUKA</name>
<dbReference type="EMBL" id="MDYQ01000059">
    <property type="protein sequence ID" value="PRP84632.1"/>
    <property type="molecule type" value="Genomic_DNA"/>
</dbReference>
<evidence type="ECO:0000256" key="2">
    <source>
        <dbReference type="ARBA" id="ARBA00022614"/>
    </source>
</evidence>
<evidence type="ECO:0000313" key="13">
    <source>
        <dbReference type="Proteomes" id="UP000241769"/>
    </source>
</evidence>
<dbReference type="Gene3D" id="1.10.510.10">
    <property type="entry name" value="Transferase(Phosphotransferase) domain 1"/>
    <property type="match status" value="1"/>
</dbReference>
<keyword evidence="2" id="KW-0433">Leucine-rich repeat</keyword>
<dbReference type="InterPro" id="IPR032675">
    <property type="entry name" value="LRR_dom_sf"/>
</dbReference>
<reference evidence="12 13" key="1">
    <citation type="journal article" date="2018" name="Genome Biol. Evol.">
        <title>Multiple Roots of Fruiting Body Formation in Amoebozoa.</title>
        <authorList>
            <person name="Hillmann F."/>
            <person name="Forbes G."/>
            <person name="Novohradska S."/>
            <person name="Ferling I."/>
            <person name="Riege K."/>
            <person name="Groth M."/>
            <person name="Westermann M."/>
            <person name="Marz M."/>
            <person name="Spaller T."/>
            <person name="Winckler T."/>
            <person name="Schaap P."/>
            <person name="Glockner G."/>
        </authorList>
    </citation>
    <scope>NUCLEOTIDE SEQUENCE [LARGE SCALE GENOMIC DNA]</scope>
    <source>
        <strain evidence="12 13">Jena</strain>
    </source>
</reference>
<dbReference type="Pfam" id="PF07714">
    <property type="entry name" value="PK_Tyr_Ser-Thr"/>
    <property type="match status" value="1"/>
</dbReference>
<dbReference type="Proteomes" id="UP000241769">
    <property type="component" value="Unassembled WGS sequence"/>
</dbReference>
<dbReference type="GO" id="GO:0016020">
    <property type="term" value="C:membrane"/>
    <property type="evidence" value="ECO:0007669"/>
    <property type="project" value="UniProtKB-SubCell"/>
</dbReference>
<dbReference type="InterPro" id="IPR000203">
    <property type="entry name" value="GPS"/>
</dbReference>
<keyword evidence="4" id="KW-0677">Repeat</keyword>
<dbReference type="InParanoid" id="A0A2P6NL47"/>
<dbReference type="SUPFAM" id="SSF52058">
    <property type="entry name" value="L domain-like"/>
    <property type="match status" value="1"/>
</dbReference>
<dbReference type="InterPro" id="IPR020635">
    <property type="entry name" value="Tyr_kinase_cat_dom"/>
</dbReference>
<keyword evidence="6 9" id="KW-0472">Membrane</keyword>
<evidence type="ECO:0000256" key="8">
    <source>
        <dbReference type="SAM" id="MobiDB-lite"/>
    </source>
</evidence>
<dbReference type="InterPro" id="IPR000719">
    <property type="entry name" value="Prot_kinase_dom"/>
</dbReference>
<feature type="region of interest" description="Disordered" evidence="8">
    <location>
        <begin position="404"/>
        <end position="446"/>
    </location>
</feature>
<evidence type="ECO:0000256" key="4">
    <source>
        <dbReference type="ARBA" id="ARBA00022737"/>
    </source>
</evidence>
<dbReference type="InterPro" id="IPR057244">
    <property type="entry name" value="GAIN_B"/>
</dbReference>
<evidence type="ECO:0000256" key="1">
    <source>
        <dbReference type="ARBA" id="ARBA00004370"/>
    </source>
</evidence>
<keyword evidence="5 9" id="KW-1133">Transmembrane helix</keyword>
<dbReference type="Pfam" id="PF00560">
    <property type="entry name" value="LRR_1"/>
    <property type="match status" value="1"/>
</dbReference>
<dbReference type="SMART" id="SM00219">
    <property type="entry name" value="TyrKc"/>
    <property type="match status" value="1"/>
</dbReference>
<dbReference type="GO" id="GO:0004713">
    <property type="term" value="F:protein tyrosine kinase activity"/>
    <property type="evidence" value="ECO:0007669"/>
    <property type="project" value="InterPro"/>
</dbReference>
<feature type="transmembrane region" description="Helical" evidence="9">
    <location>
        <begin position="196"/>
        <end position="219"/>
    </location>
</feature>
<feature type="domain" description="Protein kinase" evidence="10">
    <location>
        <begin position="205"/>
        <end position="446"/>
    </location>
</feature>
<feature type="domain" description="GAIN-B" evidence="11">
    <location>
        <begin position="35"/>
        <end position="182"/>
    </location>
</feature>
<sequence length="446" mass="49452">MSSERDVWLQYCTYYGVTCDEQGYPSETCPARNYPDPYLPSPCRIWSNLLTGTIPFSIGSWRILTHLDLSHNALNGSIPSSLNPSSLPSLVSIHLNDNFFSSISGAAAFHFSICDLSHNDFPVFRDISLESVKVAVCLFWDEGNKNWSRDGCSSFIDVEKRVICSCLHLTNFTVGAAAPSLAPPAPSSSSGTKREVIVAVSVVVVSLVSVIAVAAFVIIKWKKSYVTDTCLTTIVEDVHNDMSGKIEFIESIEKKEHMEIWKGRLSGMTDRAYKSQFSQRRSTPHAEPHFVMEWMRDGNLRNYLSAHPDGLTTSEILSTLLQVTQGMTYVAKSGLVHNNLTLEHVVLSATDGKVVAKICSFSRCVEEGSKAPEVVENAVVCPADVWSFGIMLLDITSEEDRRDQASPIHTRLLQRREEEELSMRGRSTTGSFRLAPVSKASRSDER</sequence>
<dbReference type="PANTHER" id="PTHR48007:SF4">
    <property type="entry name" value="LEUCINE-RICH REPEAT RECEPTOR-LIKE PROTEIN KINASE PXC1"/>
    <property type="match status" value="1"/>
</dbReference>
<organism evidence="12 13">
    <name type="scientific">Planoprotostelium fungivorum</name>
    <dbReference type="NCBI Taxonomy" id="1890364"/>
    <lineage>
        <taxon>Eukaryota</taxon>
        <taxon>Amoebozoa</taxon>
        <taxon>Evosea</taxon>
        <taxon>Variosea</taxon>
        <taxon>Cavosteliida</taxon>
        <taxon>Cavosteliaceae</taxon>
        <taxon>Planoprotostelium</taxon>
    </lineage>
</organism>
<dbReference type="InterPro" id="IPR001611">
    <property type="entry name" value="Leu-rich_rpt"/>
</dbReference>
<dbReference type="OrthoDB" id="1100386at2759"/>
<evidence type="ECO:0000256" key="7">
    <source>
        <dbReference type="ARBA" id="ARBA00023157"/>
    </source>
</evidence>
<evidence type="ECO:0000256" key="6">
    <source>
        <dbReference type="ARBA" id="ARBA00023136"/>
    </source>
</evidence>
<dbReference type="PANTHER" id="PTHR48007">
    <property type="entry name" value="LEUCINE-RICH REPEAT RECEPTOR-LIKE PROTEIN KINASE PXC1"/>
    <property type="match status" value="1"/>
</dbReference>
<dbReference type="GO" id="GO:0005524">
    <property type="term" value="F:ATP binding"/>
    <property type="evidence" value="ECO:0007669"/>
    <property type="project" value="InterPro"/>
</dbReference>
<dbReference type="InterPro" id="IPR011009">
    <property type="entry name" value="Kinase-like_dom_sf"/>
</dbReference>
<keyword evidence="12" id="KW-0675">Receptor</keyword>
<evidence type="ECO:0000313" key="12">
    <source>
        <dbReference type="EMBL" id="PRP84632.1"/>
    </source>
</evidence>